<feature type="region of interest" description="Disordered" evidence="1">
    <location>
        <begin position="137"/>
        <end position="157"/>
    </location>
</feature>
<dbReference type="KEGG" id="dpl:KGM_200596"/>
<name>A0A212FD07_DANPL</name>
<evidence type="ECO:0000313" key="2">
    <source>
        <dbReference type="EMBL" id="OWR51624.1"/>
    </source>
</evidence>
<proteinExistence type="predicted"/>
<dbReference type="Proteomes" id="UP000007151">
    <property type="component" value="Unassembled WGS sequence"/>
</dbReference>
<reference evidence="2 3" key="1">
    <citation type="journal article" date="2011" name="Cell">
        <title>The monarch butterfly genome yields insights into long-distance migration.</title>
        <authorList>
            <person name="Zhan S."/>
            <person name="Merlin C."/>
            <person name="Boore J.L."/>
            <person name="Reppert S.M."/>
        </authorList>
    </citation>
    <scope>NUCLEOTIDE SEQUENCE [LARGE SCALE GENOMIC DNA]</scope>
    <source>
        <strain evidence="2">F-2</strain>
    </source>
</reference>
<evidence type="ECO:0000313" key="3">
    <source>
        <dbReference type="Proteomes" id="UP000007151"/>
    </source>
</evidence>
<sequence length="157" mass="17198">MIELSRIYGEGIRMWRMMSEVRGIEDGETYIQVSERRFDNETNGRKVERGEIGYLTPSHHLPTPGPRGPTAGCGLPFNNLILWKGFHAAAQTGRCTRRRGVRAVCVTDHGGAGGPRPAALVKRARRIRAAARLKAIRPPSGGRPIGRAASRSVTDSQ</sequence>
<gene>
    <name evidence="2" type="ORF">KGM_200596</name>
</gene>
<organism evidence="2 3">
    <name type="scientific">Danaus plexippus plexippus</name>
    <dbReference type="NCBI Taxonomy" id="278856"/>
    <lineage>
        <taxon>Eukaryota</taxon>
        <taxon>Metazoa</taxon>
        <taxon>Ecdysozoa</taxon>
        <taxon>Arthropoda</taxon>
        <taxon>Hexapoda</taxon>
        <taxon>Insecta</taxon>
        <taxon>Pterygota</taxon>
        <taxon>Neoptera</taxon>
        <taxon>Endopterygota</taxon>
        <taxon>Lepidoptera</taxon>
        <taxon>Glossata</taxon>
        <taxon>Ditrysia</taxon>
        <taxon>Papilionoidea</taxon>
        <taxon>Nymphalidae</taxon>
        <taxon>Danainae</taxon>
        <taxon>Danaini</taxon>
        <taxon>Danaina</taxon>
        <taxon>Danaus</taxon>
        <taxon>Danaus</taxon>
    </lineage>
</organism>
<evidence type="ECO:0000256" key="1">
    <source>
        <dbReference type="SAM" id="MobiDB-lite"/>
    </source>
</evidence>
<dbReference type="AlphaFoldDB" id="A0A212FD07"/>
<dbReference type="EMBL" id="AGBW02009117">
    <property type="protein sequence ID" value="OWR51624.1"/>
    <property type="molecule type" value="Genomic_DNA"/>
</dbReference>
<keyword evidence="3" id="KW-1185">Reference proteome</keyword>
<protein>
    <submittedName>
        <fullName evidence="2">Uncharacterized protein</fullName>
    </submittedName>
</protein>
<dbReference type="InParanoid" id="A0A212FD07"/>
<comment type="caution">
    <text evidence="2">The sequence shown here is derived from an EMBL/GenBank/DDBJ whole genome shotgun (WGS) entry which is preliminary data.</text>
</comment>
<accession>A0A212FD07</accession>